<feature type="region of interest" description="Disordered" evidence="25">
    <location>
        <begin position="291"/>
        <end position="326"/>
    </location>
</feature>
<dbReference type="OrthoDB" id="414661at2759"/>
<evidence type="ECO:0000256" key="25">
    <source>
        <dbReference type="SAM" id="MobiDB-lite"/>
    </source>
</evidence>
<keyword evidence="12" id="KW-0333">Golgi apparatus</keyword>
<feature type="domain" description="PPIase cyclophilin-type" evidence="26">
    <location>
        <begin position="550"/>
        <end position="708"/>
    </location>
</feature>
<dbReference type="PANTHER" id="PTHR24252">
    <property type="entry name" value="ACROSIN-RELATED"/>
    <property type="match status" value="1"/>
</dbReference>
<dbReference type="GO" id="GO:0004252">
    <property type="term" value="F:serine-type endopeptidase activity"/>
    <property type="evidence" value="ECO:0007669"/>
    <property type="project" value="UniProtKB-EC"/>
</dbReference>
<evidence type="ECO:0000256" key="2">
    <source>
        <dbReference type="ARBA" id="ARBA00004240"/>
    </source>
</evidence>
<dbReference type="MEROPS" id="S01.B79"/>
<evidence type="ECO:0000256" key="13">
    <source>
        <dbReference type="ARBA" id="ARBA00023110"/>
    </source>
</evidence>
<dbReference type="Proteomes" id="UP000001307">
    <property type="component" value="Unassembled WGS sequence"/>
</dbReference>
<comment type="catalytic activity">
    <reaction evidence="1">
        <text>[protein]-peptidylproline (omega=180) = [protein]-peptidylproline (omega=0)</text>
        <dbReference type="Rhea" id="RHEA:16237"/>
        <dbReference type="Rhea" id="RHEA-COMP:10747"/>
        <dbReference type="Rhea" id="RHEA-COMP:10748"/>
        <dbReference type="ChEBI" id="CHEBI:83833"/>
        <dbReference type="ChEBI" id="CHEBI:83834"/>
        <dbReference type="EC" id="5.2.1.8"/>
    </reaction>
</comment>
<evidence type="ECO:0000256" key="24">
    <source>
        <dbReference type="RuleBase" id="RU363034"/>
    </source>
</evidence>
<dbReference type="GO" id="GO:0006508">
    <property type="term" value="P:proteolysis"/>
    <property type="evidence" value="ECO:0007669"/>
    <property type="project" value="UniProtKB-KW"/>
</dbReference>
<keyword evidence="9 24" id="KW-0378">Hydrolase</keyword>
<dbReference type="PANTHER" id="PTHR24252:SF7">
    <property type="entry name" value="HYALIN"/>
    <property type="match status" value="1"/>
</dbReference>
<evidence type="ECO:0000256" key="4">
    <source>
        <dbReference type="ARBA" id="ARBA00004613"/>
    </source>
</evidence>
<evidence type="ECO:0000256" key="17">
    <source>
        <dbReference type="ARBA" id="ARBA00036045"/>
    </source>
</evidence>
<evidence type="ECO:0000259" key="26">
    <source>
        <dbReference type="PROSITE" id="PS50072"/>
    </source>
</evidence>
<evidence type="ECO:0000256" key="15">
    <source>
        <dbReference type="ARBA" id="ARBA00023180"/>
    </source>
</evidence>
<evidence type="ECO:0000256" key="22">
    <source>
        <dbReference type="ARBA" id="ARBA00042403"/>
    </source>
</evidence>
<evidence type="ECO:0000256" key="3">
    <source>
        <dbReference type="ARBA" id="ARBA00004555"/>
    </source>
</evidence>
<dbReference type="InterPro" id="IPR043504">
    <property type="entry name" value="Peptidase_S1_PA_chymotrypsin"/>
</dbReference>
<keyword evidence="13" id="KW-0697">Rotamase</keyword>
<dbReference type="SUPFAM" id="SSF50494">
    <property type="entry name" value="Trypsin-like serine proteases"/>
    <property type="match status" value="1"/>
</dbReference>
<dbReference type="InterPro" id="IPR029000">
    <property type="entry name" value="Cyclophilin-like_dom_sf"/>
</dbReference>
<evidence type="ECO:0000256" key="6">
    <source>
        <dbReference type="ARBA" id="ARBA00022525"/>
    </source>
</evidence>
<evidence type="ECO:0000256" key="18">
    <source>
        <dbReference type="ARBA" id="ARBA00037553"/>
    </source>
</evidence>
<dbReference type="InterPro" id="IPR002130">
    <property type="entry name" value="Cyclophilin-type_PPIase_dom"/>
</dbReference>
<sequence length="720" mass="78985">MEQDAGRKGWMRNNQRNLGSFMSDVQQNCGAPSAASNRWMGMLGEKIVGGQSIFDEKAWPWLVSIDGNCGASLIDERHVLTAAHCVDLSGPIAGIDKNKVLQMELHHEAIYEHYDFVRGSLVNDIALIRLKKAVKLDDSTNVVCLPEKNERVPSGTEAYVAGWGYMNENAFWTQDLAREVMVPIVPQQWCDEAYTRKINEETEVCAGFKAGGKDACQGDSGGPLVTRDSGKGATLHGLVSWGSGCARAGKYGVYTRVSGYIDWIEEAKDVLANCKAHKWCQDGSKTYNDLAGPGQLEKEDGGEPDAQLKKPKKPAKKPVQKDENQSSDQVCKGVRFSQLTKEPFICGEEGCTVSCAIDGKTNFICHRKKGWRSTQKKVKASARQPLKCSKPLKSFEKCGPLAKSNSQIQVDCRLNRKGRPDKCTVQCQRGTVEFVQQGTNVSPKMAKMEGIMCLKRGGYGFSKRNNGMGSFSCTSDGNNRGTIEENVAEKIQHSEEPKKSFEADDYDYQQNYVADEAKVVGGGDMDHDFFFGDGKLQNDPNNPMVTDLVNFEISIGGKVAGDISLGLFGFAAPKTAKNFAELSMRPIGEGYLNSIFHRVISGFMAQGGDFTHATGIGGHSIYGKKFEDEPFTISHVSRGMVSMANSGPDTNGSQFFITFAPTQFLDGKHVVFGRVVKGSEVLDLIEAADTYPKSDRPELDIRITKSQHQKLLNPFPVSLE</sequence>
<comment type="subcellular location">
    <subcellularLocation>
        <location evidence="2">Endoplasmic reticulum</location>
    </subcellularLocation>
    <subcellularLocation>
        <location evidence="3">Golgi apparatus</location>
    </subcellularLocation>
    <subcellularLocation>
        <location evidence="4">Secreted</location>
    </subcellularLocation>
</comment>
<reference evidence="28" key="1">
    <citation type="journal article" date="2010" name="Science">
        <title>Plasticity of animal genome architecture unmasked by rapid evolution of a pelagic tunicate.</title>
        <authorList>
            <person name="Denoeud F."/>
            <person name="Henriet S."/>
            <person name="Mungpakdee S."/>
            <person name="Aury J.M."/>
            <person name="Da Silva C."/>
            <person name="Brinkmann H."/>
            <person name="Mikhaleva J."/>
            <person name="Olsen L.C."/>
            <person name="Jubin C."/>
            <person name="Canestro C."/>
            <person name="Bouquet J.M."/>
            <person name="Danks G."/>
            <person name="Poulain J."/>
            <person name="Campsteijn C."/>
            <person name="Adamski M."/>
            <person name="Cross I."/>
            <person name="Yadetie F."/>
            <person name="Muffato M."/>
            <person name="Louis A."/>
            <person name="Butcher S."/>
            <person name="Tsagkogeorga G."/>
            <person name="Konrad A."/>
            <person name="Singh S."/>
            <person name="Jensen M.F."/>
            <person name="Cong E.H."/>
            <person name="Eikeseth-Otteraa H."/>
            <person name="Noel B."/>
            <person name="Anthouard V."/>
            <person name="Porcel B.M."/>
            <person name="Kachouri-Lafond R."/>
            <person name="Nishino A."/>
            <person name="Ugolini M."/>
            <person name="Chourrout P."/>
            <person name="Nishida H."/>
            <person name="Aasland R."/>
            <person name="Huzurbazar S."/>
            <person name="Westhof E."/>
            <person name="Delsuc F."/>
            <person name="Lehrach H."/>
            <person name="Reinhardt R."/>
            <person name="Weissenbach J."/>
            <person name="Roy S.W."/>
            <person name="Artiguenave F."/>
            <person name="Postlethwait J.H."/>
            <person name="Manak J.R."/>
            <person name="Thompson E.M."/>
            <person name="Jaillon O."/>
            <person name="Du Pasquier L."/>
            <person name="Boudinot P."/>
            <person name="Liberles D.A."/>
            <person name="Volff J.N."/>
            <person name="Philippe H."/>
            <person name="Lenhard B."/>
            <person name="Roest Crollius H."/>
            <person name="Wincker P."/>
            <person name="Chourrout D."/>
        </authorList>
    </citation>
    <scope>NUCLEOTIDE SEQUENCE [LARGE SCALE GENOMIC DNA]</scope>
</reference>
<gene>
    <name evidence="28" type="ORF">GSOID_T00005072001</name>
</gene>
<dbReference type="CDD" id="cd00190">
    <property type="entry name" value="Tryp_SPc"/>
    <property type="match status" value="1"/>
</dbReference>
<dbReference type="SUPFAM" id="SSF50891">
    <property type="entry name" value="Cyclophilin-like"/>
    <property type="match status" value="1"/>
</dbReference>
<dbReference type="Gene3D" id="2.40.10.10">
    <property type="entry name" value="Trypsin-like serine proteases"/>
    <property type="match status" value="1"/>
</dbReference>
<dbReference type="AlphaFoldDB" id="E4X9T4"/>
<dbReference type="EMBL" id="FN653031">
    <property type="protein sequence ID" value="CBY08499.1"/>
    <property type="molecule type" value="Genomic_DNA"/>
</dbReference>
<evidence type="ECO:0000256" key="19">
    <source>
        <dbReference type="ARBA" id="ARBA00038995"/>
    </source>
</evidence>
<evidence type="ECO:0000256" key="16">
    <source>
        <dbReference type="ARBA" id="ARBA00023235"/>
    </source>
</evidence>
<evidence type="ECO:0000256" key="23">
    <source>
        <dbReference type="ARBA" id="ARBA00042906"/>
    </source>
</evidence>
<dbReference type="EC" id="5.2.1.8" evidence="5"/>
<dbReference type="InterPro" id="IPR018114">
    <property type="entry name" value="TRYPSIN_HIS"/>
</dbReference>
<proteinExistence type="predicted"/>
<keyword evidence="10" id="KW-0256">Endoplasmic reticulum</keyword>
<evidence type="ECO:0000256" key="20">
    <source>
        <dbReference type="ARBA" id="ARBA00040219"/>
    </source>
</evidence>
<evidence type="ECO:0000256" key="7">
    <source>
        <dbReference type="ARBA" id="ARBA00022670"/>
    </source>
</evidence>
<dbReference type="InterPro" id="IPR001254">
    <property type="entry name" value="Trypsin_dom"/>
</dbReference>
<dbReference type="FunFam" id="2.40.10.10:FF:000011">
    <property type="entry name" value="Coagulation factor X"/>
    <property type="match status" value="1"/>
</dbReference>
<evidence type="ECO:0000256" key="8">
    <source>
        <dbReference type="ARBA" id="ARBA00022696"/>
    </source>
</evidence>
<feature type="compositionally biased region" description="Basic residues" evidence="25">
    <location>
        <begin position="309"/>
        <end position="318"/>
    </location>
</feature>
<dbReference type="Pfam" id="PF00089">
    <property type="entry name" value="Trypsin"/>
    <property type="match status" value="1"/>
</dbReference>
<evidence type="ECO:0000256" key="14">
    <source>
        <dbReference type="ARBA" id="ARBA00023157"/>
    </source>
</evidence>
<evidence type="ECO:0000256" key="1">
    <source>
        <dbReference type="ARBA" id="ARBA00000971"/>
    </source>
</evidence>
<evidence type="ECO:0000313" key="28">
    <source>
        <dbReference type="EMBL" id="CBY08499.1"/>
    </source>
</evidence>
<dbReference type="EC" id="3.4.21.69" evidence="19"/>
<keyword evidence="14" id="KW-1015">Disulfide bond</keyword>
<dbReference type="GO" id="GO:0005783">
    <property type="term" value="C:endoplasmic reticulum"/>
    <property type="evidence" value="ECO:0007669"/>
    <property type="project" value="UniProtKB-SubCell"/>
</dbReference>
<name>E4X9T4_OIKDI</name>
<dbReference type="GO" id="GO:0005576">
    <property type="term" value="C:extracellular region"/>
    <property type="evidence" value="ECO:0007669"/>
    <property type="project" value="UniProtKB-SubCell"/>
</dbReference>
<dbReference type="InParanoid" id="E4X9T4"/>
<dbReference type="PROSITE" id="PS00134">
    <property type="entry name" value="TRYPSIN_HIS"/>
    <property type="match status" value="1"/>
</dbReference>
<keyword evidence="7 24" id="KW-0645">Protease</keyword>
<evidence type="ECO:0000256" key="10">
    <source>
        <dbReference type="ARBA" id="ARBA00022824"/>
    </source>
</evidence>
<evidence type="ECO:0000256" key="5">
    <source>
        <dbReference type="ARBA" id="ARBA00013194"/>
    </source>
</evidence>
<dbReference type="GO" id="GO:0005794">
    <property type="term" value="C:Golgi apparatus"/>
    <property type="evidence" value="ECO:0007669"/>
    <property type="project" value="UniProtKB-SubCell"/>
</dbReference>
<evidence type="ECO:0000256" key="21">
    <source>
        <dbReference type="ARBA" id="ARBA00041306"/>
    </source>
</evidence>
<dbReference type="Pfam" id="PF00160">
    <property type="entry name" value="Pro_isomerase"/>
    <property type="match status" value="1"/>
</dbReference>
<dbReference type="PROSITE" id="PS50072">
    <property type="entry name" value="CSA_PPIASE_2"/>
    <property type="match status" value="1"/>
</dbReference>
<dbReference type="GO" id="GO:0007599">
    <property type="term" value="P:hemostasis"/>
    <property type="evidence" value="ECO:0007669"/>
    <property type="project" value="UniProtKB-KW"/>
</dbReference>
<keyword evidence="15" id="KW-0325">Glycoprotein</keyword>
<dbReference type="PROSITE" id="PS00135">
    <property type="entry name" value="TRYPSIN_SER"/>
    <property type="match status" value="1"/>
</dbReference>
<accession>E4X9T4</accession>
<dbReference type="FunFam" id="2.40.100.10:FF:000025">
    <property type="entry name" value="Peptidyl-prolyl cis-trans isomerase CYP19-2"/>
    <property type="match status" value="1"/>
</dbReference>
<evidence type="ECO:0000256" key="12">
    <source>
        <dbReference type="ARBA" id="ARBA00023034"/>
    </source>
</evidence>
<dbReference type="InterPro" id="IPR020892">
    <property type="entry name" value="Cyclophilin-type_PPIase_CS"/>
</dbReference>
<evidence type="ECO:0000256" key="9">
    <source>
        <dbReference type="ARBA" id="ARBA00022801"/>
    </source>
</evidence>
<comment type="function">
    <text evidence="18">Protein C is a vitamin K-dependent serine protease that regulates blood coagulation by inactivating factors Va and VIIIa in the presence of calcium ions and phospholipids. Exerts a protective effect on the endothelial cell barrier function.</text>
</comment>
<keyword evidence="11 24" id="KW-0720">Serine protease</keyword>
<evidence type="ECO:0000313" key="29">
    <source>
        <dbReference type="Proteomes" id="UP000001307"/>
    </source>
</evidence>
<dbReference type="PROSITE" id="PS50240">
    <property type="entry name" value="TRYPSIN_DOM"/>
    <property type="match status" value="1"/>
</dbReference>
<organism evidence="28">
    <name type="scientific">Oikopleura dioica</name>
    <name type="common">Tunicate</name>
    <dbReference type="NCBI Taxonomy" id="34765"/>
    <lineage>
        <taxon>Eukaryota</taxon>
        <taxon>Metazoa</taxon>
        <taxon>Chordata</taxon>
        <taxon>Tunicata</taxon>
        <taxon>Appendicularia</taxon>
        <taxon>Copelata</taxon>
        <taxon>Oikopleuridae</taxon>
        <taxon>Oikopleura</taxon>
    </lineage>
</organism>
<keyword evidence="8" id="KW-0356">Hemostasis</keyword>
<dbReference type="PRINTS" id="PR00153">
    <property type="entry name" value="CSAPPISMRASE"/>
</dbReference>
<dbReference type="PROSITE" id="PS00170">
    <property type="entry name" value="CSA_PPIASE_1"/>
    <property type="match status" value="1"/>
</dbReference>
<evidence type="ECO:0000259" key="27">
    <source>
        <dbReference type="PROSITE" id="PS50240"/>
    </source>
</evidence>
<feature type="domain" description="Peptidase S1" evidence="27">
    <location>
        <begin position="47"/>
        <end position="269"/>
    </location>
</feature>
<evidence type="ECO:0000256" key="11">
    <source>
        <dbReference type="ARBA" id="ARBA00022825"/>
    </source>
</evidence>
<keyword evidence="29" id="KW-1185">Reference proteome</keyword>
<dbReference type="GO" id="GO:0006457">
    <property type="term" value="P:protein folding"/>
    <property type="evidence" value="ECO:0007669"/>
    <property type="project" value="InterPro"/>
</dbReference>
<dbReference type="SMART" id="SM00020">
    <property type="entry name" value="Tryp_SPc"/>
    <property type="match status" value="1"/>
</dbReference>
<comment type="catalytic activity">
    <reaction evidence="17">
        <text>Degradation of blood coagulation factors Va and VIIIa.</text>
        <dbReference type="EC" id="3.4.21.69"/>
    </reaction>
</comment>
<dbReference type="InterPro" id="IPR033116">
    <property type="entry name" value="TRYPSIN_SER"/>
</dbReference>
<dbReference type="Gene3D" id="2.40.100.10">
    <property type="entry name" value="Cyclophilin-like"/>
    <property type="match status" value="1"/>
</dbReference>
<dbReference type="InterPro" id="IPR009003">
    <property type="entry name" value="Peptidase_S1_PA"/>
</dbReference>
<protein>
    <recommendedName>
        <fullName evidence="20">Vitamin K-dependent protein C</fullName>
        <ecNumber evidence="19">3.4.21.69</ecNumber>
        <ecNumber evidence="5">5.2.1.8</ecNumber>
    </recommendedName>
    <alternativeName>
        <fullName evidence="23">Anticoagulant protein C</fullName>
    </alternativeName>
    <alternativeName>
        <fullName evidence="21">Autoprothrombin IIA</fullName>
    </alternativeName>
    <alternativeName>
        <fullName evidence="22">Blood coagulation factor XIV</fullName>
    </alternativeName>
</protein>
<keyword evidence="16" id="KW-0413">Isomerase</keyword>
<keyword evidence="6" id="KW-0964">Secreted</keyword>
<dbReference type="GO" id="GO:0003755">
    <property type="term" value="F:peptidyl-prolyl cis-trans isomerase activity"/>
    <property type="evidence" value="ECO:0007669"/>
    <property type="project" value="UniProtKB-KW"/>
</dbReference>